<dbReference type="InterPro" id="IPR004143">
    <property type="entry name" value="BPL_LPL_catalytic"/>
</dbReference>
<dbReference type="AlphaFoldDB" id="A0AB39HPR6"/>
<feature type="domain" description="BPL/LPL catalytic" evidence="1">
    <location>
        <begin position="32"/>
        <end position="242"/>
    </location>
</feature>
<dbReference type="PANTHER" id="PTHR43679:SF2">
    <property type="entry name" value="OCTANOYL-[GCVH]:PROTEIN N-OCTANOYLTRANSFERASE"/>
    <property type="match status" value="1"/>
</dbReference>
<dbReference type="RefSeq" id="WP_368652522.1">
    <property type="nucleotide sequence ID" value="NZ_CP162599.1"/>
</dbReference>
<dbReference type="SUPFAM" id="SSF55681">
    <property type="entry name" value="Class II aaRS and biotin synthetases"/>
    <property type="match status" value="1"/>
</dbReference>
<proteinExistence type="predicted"/>
<dbReference type="Gene3D" id="3.30.930.10">
    <property type="entry name" value="Bira Bifunctional Protein, Domain 2"/>
    <property type="match status" value="1"/>
</dbReference>
<dbReference type="PANTHER" id="PTHR43679">
    <property type="entry name" value="OCTANOYLTRANSFERASE LIPM-RELATED"/>
    <property type="match status" value="1"/>
</dbReference>
<evidence type="ECO:0000313" key="2">
    <source>
        <dbReference type="EMBL" id="XDK31798.1"/>
    </source>
</evidence>
<protein>
    <submittedName>
        <fullName evidence="2">Biotin/lipoate A/B protein ligase family protein</fullName>
    </submittedName>
</protein>
<dbReference type="EMBL" id="CP162599">
    <property type="protein sequence ID" value="XDK31798.1"/>
    <property type="molecule type" value="Genomic_DNA"/>
</dbReference>
<dbReference type="GO" id="GO:0009249">
    <property type="term" value="P:protein lipoylation"/>
    <property type="evidence" value="ECO:0007669"/>
    <property type="project" value="UniProtKB-ARBA"/>
</dbReference>
<dbReference type="Pfam" id="PF21948">
    <property type="entry name" value="LplA-B_cat"/>
    <property type="match status" value="1"/>
</dbReference>
<reference evidence="2" key="1">
    <citation type="submission" date="2024-07" db="EMBL/GenBank/DDBJ databases">
        <title>Halotolerant mesophilic bacterium Ornithinibacillus sp. 4-3, sp. nov., isolated from soil.</title>
        <authorList>
            <person name="Sidarenka A.V."/>
            <person name="Guliayeva D.E."/>
            <person name="Leanovich S.I."/>
            <person name="Hileuskaya K.S."/>
            <person name="Akhremchuk A.E."/>
            <person name="Sikolenko M.A."/>
            <person name="Valentovich L.N."/>
        </authorList>
    </citation>
    <scope>NUCLEOTIDE SEQUENCE</scope>
    <source>
        <strain evidence="2">4-3</strain>
    </source>
</reference>
<sequence length="279" mass="32277">MEEIWGLLHTGHQDAAINMALDEALIKWHSNGDIPPVLRFYGWSKPTLSVGRFQKVEKSINFATIEQNDCQFVRRLTGGSAVLHDDELTYSIVVSEDKPYIAESVLEAYYTLSKGIMAGFKILNIPVESFLHEERKKKERTEVCFERASDYEMLVDGKKLSGHAQTRVQGVLMQHGSLPFTMDTELLFNLFNYPSDRVRDRQRKGFYEKAITMNEASENNITYEQAAKAFEEGFKQALNLKFEDLELTAEQWKEVEALAENKYRSKEWNMNRNRKKVQS</sequence>
<dbReference type="GO" id="GO:0140096">
    <property type="term" value="F:catalytic activity, acting on a protein"/>
    <property type="evidence" value="ECO:0007669"/>
    <property type="project" value="UniProtKB-ARBA"/>
</dbReference>
<keyword evidence="2" id="KW-0436">Ligase</keyword>
<gene>
    <name evidence="2" type="ORF">AB4Y30_12270</name>
</gene>
<organism evidence="2">
    <name type="scientific">Ornithinibacillus sp. 4-3</name>
    <dbReference type="NCBI Taxonomy" id="3231488"/>
    <lineage>
        <taxon>Bacteria</taxon>
        <taxon>Bacillati</taxon>
        <taxon>Bacillota</taxon>
        <taxon>Bacilli</taxon>
        <taxon>Bacillales</taxon>
        <taxon>Bacillaceae</taxon>
        <taxon>Ornithinibacillus</taxon>
    </lineage>
</organism>
<dbReference type="InterPro" id="IPR045864">
    <property type="entry name" value="aa-tRNA-synth_II/BPL/LPL"/>
</dbReference>
<dbReference type="InterPro" id="IPR050664">
    <property type="entry name" value="Octanoyltrans_LipM/LipL"/>
</dbReference>
<accession>A0AB39HPR6</accession>
<dbReference type="PROSITE" id="PS51733">
    <property type="entry name" value="BPL_LPL_CATALYTIC"/>
    <property type="match status" value="1"/>
</dbReference>
<dbReference type="GO" id="GO:0016874">
    <property type="term" value="F:ligase activity"/>
    <property type="evidence" value="ECO:0007669"/>
    <property type="project" value="UniProtKB-KW"/>
</dbReference>
<evidence type="ECO:0000259" key="1">
    <source>
        <dbReference type="PROSITE" id="PS51733"/>
    </source>
</evidence>
<dbReference type="CDD" id="cd16443">
    <property type="entry name" value="LplA"/>
    <property type="match status" value="1"/>
</dbReference>
<name>A0AB39HPR6_9BACI</name>
<dbReference type="GO" id="GO:0016740">
    <property type="term" value="F:transferase activity"/>
    <property type="evidence" value="ECO:0007669"/>
    <property type="project" value="UniProtKB-ARBA"/>
</dbReference>